<dbReference type="EMBL" id="BAAAHB010000023">
    <property type="protein sequence ID" value="GAA0462507.1"/>
    <property type="molecule type" value="Genomic_DNA"/>
</dbReference>
<evidence type="ECO:0000256" key="2">
    <source>
        <dbReference type="SAM" id="Phobius"/>
    </source>
</evidence>
<evidence type="ECO:0000256" key="1">
    <source>
        <dbReference type="SAM" id="MobiDB-lite"/>
    </source>
</evidence>
<sequence>MQRKHESTGNVLDSAIPILAAVGVGSLIMLAGVTGGAFLVMAAQRSNRSVQREEDPGARSGGAAADASAGRWQSPTPQPPAVTHPPQRERIRTMEVASQETTARVEALIAHKKRIAELRVAFRIRTLQTITRWSSGAIAAALLFALIVANVAVGWSTLALANKIAIPIFALALGTFWVVRSVETNAMHLYKKTARELKIELEAAEELRLLDAARLGLPVPDRQYSYKDSIPAELEGLRKDGRKYRRKHNFAQTVIIVGSLGGTAVTALADTPTPIKYWAMGITFAVGVAAGFTGYYKWRERAFYLQQTADDIERHATAFELGIYPYDDDDEHTRLAKLAKEIELLRVEQRKREQQLDQPHEGSAEVV</sequence>
<dbReference type="NCBIfam" id="NF033634">
    <property type="entry name" value="SLATT_1"/>
    <property type="match status" value="1"/>
</dbReference>
<feature type="region of interest" description="Disordered" evidence="1">
    <location>
        <begin position="48"/>
        <end position="87"/>
    </location>
</feature>
<gene>
    <name evidence="3" type="ORF">GCM10009544_26220</name>
</gene>
<proteinExistence type="predicted"/>
<name>A0ABN0ZXR9_9ACTN</name>
<keyword evidence="2" id="KW-0472">Membrane</keyword>
<dbReference type="Proteomes" id="UP001499895">
    <property type="component" value="Unassembled WGS sequence"/>
</dbReference>
<protein>
    <recommendedName>
        <fullName evidence="5">DUF4231 domain-containing protein</fullName>
    </recommendedName>
</protein>
<feature type="transmembrane region" description="Helical" evidence="2">
    <location>
        <begin position="249"/>
        <end position="269"/>
    </location>
</feature>
<accession>A0ABN0ZXR9</accession>
<feature type="transmembrane region" description="Helical" evidence="2">
    <location>
        <begin position="164"/>
        <end position="182"/>
    </location>
</feature>
<keyword evidence="2" id="KW-1133">Transmembrane helix</keyword>
<evidence type="ECO:0000313" key="3">
    <source>
        <dbReference type="EMBL" id="GAA0462507.1"/>
    </source>
</evidence>
<feature type="transmembrane region" description="Helical" evidence="2">
    <location>
        <begin position="15"/>
        <end position="42"/>
    </location>
</feature>
<organism evidence="3 4">
    <name type="scientific">Streptomyces stramineus</name>
    <dbReference type="NCBI Taxonomy" id="173861"/>
    <lineage>
        <taxon>Bacteria</taxon>
        <taxon>Bacillati</taxon>
        <taxon>Actinomycetota</taxon>
        <taxon>Actinomycetes</taxon>
        <taxon>Kitasatosporales</taxon>
        <taxon>Streptomycetaceae</taxon>
        <taxon>Streptomyces</taxon>
    </lineage>
</organism>
<keyword evidence="2" id="KW-0812">Transmembrane</keyword>
<feature type="transmembrane region" description="Helical" evidence="2">
    <location>
        <begin position="275"/>
        <end position="296"/>
    </location>
</feature>
<reference evidence="3 4" key="1">
    <citation type="journal article" date="2019" name="Int. J. Syst. Evol. Microbiol.">
        <title>The Global Catalogue of Microorganisms (GCM) 10K type strain sequencing project: providing services to taxonomists for standard genome sequencing and annotation.</title>
        <authorList>
            <consortium name="The Broad Institute Genomics Platform"/>
            <consortium name="The Broad Institute Genome Sequencing Center for Infectious Disease"/>
            <person name="Wu L."/>
            <person name="Ma J."/>
        </authorList>
    </citation>
    <scope>NUCLEOTIDE SEQUENCE [LARGE SCALE GENOMIC DNA]</scope>
    <source>
        <strain evidence="3 4">JCM 10649</strain>
    </source>
</reference>
<feature type="compositionally biased region" description="Low complexity" evidence="1">
    <location>
        <begin position="61"/>
        <end position="71"/>
    </location>
</feature>
<keyword evidence="4" id="KW-1185">Reference proteome</keyword>
<comment type="caution">
    <text evidence="3">The sequence shown here is derived from an EMBL/GenBank/DDBJ whole genome shotgun (WGS) entry which is preliminary data.</text>
</comment>
<evidence type="ECO:0008006" key="5">
    <source>
        <dbReference type="Google" id="ProtNLM"/>
    </source>
</evidence>
<evidence type="ECO:0000313" key="4">
    <source>
        <dbReference type="Proteomes" id="UP001499895"/>
    </source>
</evidence>
<feature type="transmembrane region" description="Helical" evidence="2">
    <location>
        <begin position="133"/>
        <end position="158"/>
    </location>
</feature>